<keyword evidence="9" id="KW-0539">Nucleus</keyword>
<keyword evidence="12" id="KW-1185">Reference proteome</keyword>
<dbReference type="GO" id="GO:0005634">
    <property type="term" value="C:nucleus"/>
    <property type="evidence" value="ECO:0007669"/>
    <property type="project" value="UniProtKB-SubCell"/>
</dbReference>
<dbReference type="GO" id="GO:0000978">
    <property type="term" value="F:RNA polymerase II cis-regulatory region sequence-specific DNA binding"/>
    <property type="evidence" value="ECO:0007669"/>
    <property type="project" value="TreeGrafter"/>
</dbReference>
<dbReference type="GeneID" id="103520604"/>
<reference evidence="13" key="1">
    <citation type="submission" date="2025-08" db="UniProtKB">
        <authorList>
            <consortium name="RefSeq"/>
        </authorList>
    </citation>
    <scope>IDENTIFICATION</scope>
</reference>
<feature type="domain" description="C2H2-type" evidence="11">
    <location>
        <begin position="336"/>
        <end position="363"/>
    </location>
</feature>
<comment type="subcellular location">
    <subcellularLocation>
        <location evidence="1">Nucleus</location>
    </subcellularLocation>
</comment>
<dbReference type="SMART" id="SM00355">
    <property type="entry name" value="ZnF_C2H2"/>
    <property type="match status" value="12"/>
</dbReference>
<evidence type="ECO:0000313" key="13">
    <source>
        <dbReference type="RefSeq" id="XP_026687451.1"/>
    </source>
</evidence>
<dbReference type="PROSITE" id="PS00028">
    <property type="entry name" value="ZINC_FINGER_C2H2_1"/>
    <property type="match status" value="9"/>
</dbReference>
<dbReference type="FunFam" id="3.30.160.60:FF:000100">
    <property type="entry name" value="Zinc finger 45-like"/>
    <property type="match status" value="1"/>
</dbReference>
<dbReference type="PANTHER" id="PTHR24384">
    <property type="entry name" value="FINGER PUTATIVE TRANSCRIPTION FACTOR FAMILY-RELATED"/>
    <property type="match status" value="1"/>
</dbReference>
<evidence type="ECO:0000256" key="10">
    <source>
        <dbReference type="PROSITE-ProRule" id="PRU00042"/>
    </source>
</evidence>
<evidence type="ECO:0000256" key="1">
    <source>
        <dbReference type="ARBA" id="ARBA00004123"/>
    </source>
</evidence>
<evidence type="ECO:0000259" key="11">
    <source>
        <dbReference type="PROSITE" id="PS50157"/>
    </source>
</evidence>
<evidence type="ECO:0000256" key="2">
    <source>
        <dbReference type="ARBA" id="ARBA00022723"/>
    </source>
</evidence>
<feature type="domain" description="C2H2-type" evidence="11">
    <location>
        <begin position="420"/>
        <end position="447"/>
    </location>
</feature>
<organism evidence="12 13">
    <name type="scientific">Diaphorina citri</name>
    <name type="common">Asian citrus psyllid</name>
    <dbReference type="NCBI Taxonomy" id="121845"/>
    <lineage>
        <taxon>Eukaryota</taxon>
        <taxon>Metazoa</taxon>
        <taxon>Ecdysozoa</taxon>
        <taxon>Arthropoda</taxon>
        <taxon>Hexapoda</taxon>
        <taxon>Insecta</taxon>
        <taxon>Pterygota</taxon>
        <taxon>Neoptera</taxon>
        <taxon>Paraneoptera</taxon>
        <taxon>Hemiptera</taxon>
        <taxon>Sternorrhyncha</taxon>
        <taxon>Psylloidea</taxon>
        <taxon>Psyllidae</taxon>
        <taxon>Diaphorininae</taxon>
        <taxon>Diaphorina</taxon>
    </lineage>
</organism>
<dbReference type="Pfam" id="PF00096">
    <property type="entry name" value="zf-C2H2"/>
    <property type="match status" value="5"/>
</dbReference>
<accession>A0A3Q0JG71</accession>
<dbReference type="FunFam" id="3.30.160.60:FF:000870">
    <property type="entry name" value="zinc finger protein 197 isoform X1"/>
    <property type="match status" value="1"/>
</dbReference>
<dbReference type="GO" id="GO:0008270">
    <property type="term" value="F:zinc ion binding"/>
    <property type="evidence" value="ECO:0007669"/>
    <property type="project" value="UniProtKB-KW"/>
</dbReference>
<name>A0A3Q0JG71_DIACI</name>
<keyword evidence="4 10" id="KW-0863">Zinc-finger</keyword>
<dbReference type="InterPro" id="IPR013087">
    <property type="entry name" value="Znf_C2H2_type"/>
</dbReference>
<dbReference type="InterPro" id="IPR036236">
    <property type="entry name" value="Znf_C2H2_sf"/>
</dbReference>
<evidence type="ECO:0000256" key="9">
    <source>
        <dbReference type="ARBA" id="ARBA00023242"/>
    </source>
</evidence>
<feature type="domain" description="C2H2-type" evidence="11">
    <location>
        <begin position="307"/>
        <end position="335"/>
    </location>
</feature>
<protein>
    <submittedName>
        <fullName evidence="13">Zinc finger protein 665-like isoform X1</fullName>
    </submittedName>
</protein>
<dbReference type="SUPFAM" id="SSF57667">
    <property type="entry name" value="beta-beta-alpha zinc fingers"/>
    <property type="match status" value="3"/>
</dbReference>
<proteinExistence type="predicted"/>
<evidence type="ECO:0000256" key="8">
    <source>
        <dbReference type="ARBA" id="ARBA00023163"/>
    </source>
</evidence>
<dbReference type="AlphaFoldDB" id="A0A3Q0JG71"/>
<dbReference type="Pfam" id="PF13912">
    <property type="entry name" value="zf-C2H2_6"/>
    <property type="match status" value="1"/>
</dbReference>
<dbReference type="STRING" id="121845.A0A3Q0JG71"/>
<keyword evidence="3" id="KW-0677">Repeat</keyword>
<evidence type="ECO:0000256" key="7">
    <source>
        <dbReference type="ARBA" id="ARBA00023125"/>
    </source>
</evidence>
<sequence>MMVWTCCKCVVKYTSRSHLSLHLLSHSSSELKVNQEGEEEEHFAKELCSLCHCPKDSHFIYLTSDRELYCAHCDQVFTDKKILELHIKIEHRDIRAIFKPTIISWFVCKICGYKMFMRMFNLRKHMEDYHHIFNFDAKSCAVSQMQDITFPCEECKELCVLSKYCIKHKDCSKALSTPAPSSESVCIEHSNLIPKCHSCQKCEESFDNCNNLWSHMFIKHEDSDFVCNLCPPDSKIVIKYVHLLVRHMKKHHTMQLRISSVSKHIKSKTQIFVDGAIHFKCTDCPTIFTSFNGLKNHLDIHSGEKDYACHICNKVFVRHSTLENHMKAVHEKIRDFQCKVCDRAFFDVYNLKLHMRIHTGEKKYVCETCGASFVHWGSLNIHNYSHINAQFVCSFCGNTYKNPKSLDSHIRNSHTNRKKSICDVCGKEFKMEKRLKEHMAVHTTDRPFFCDMCPSAFKLNKHLQQHYKIHLKIE</sequence>
<feature type="domain" description="C2H2-type" evidence="11">
    <location>
        <begin position="68"/>
        <end position="96"/>
    </location>
</feature>
<gene>
    <name evidence="13" type="primary">LOC103520604</name>
</gene>
<dbReference type="PaxDb" id="121845-A0A3Q0JG71"/>
<dbReference type="PROSITE" id="PS50157">
    <property type="entry name" value="ZINC_FINGER_C2H2_2"/>
    <property type="match status" value="8"/>
</dbReference>
<dbReference type="FunFam" id="3.30.160.60:FF:000325">
    <property type="entry name" value="ZFP90 zinc finger protein"/>
    <property type="match status" value="1"/>
</dbReference>
<keyword evidence="6" id="KW-0805">Transcription regulation</keyword>
<dbReference type="Proteomes" id="UP000079169">
    <property type="component" value="Unplaced"/>
</dbReference>
<dbReference type="Gene3D" id="3.30.160.60">
    <property type="entry name" value="Classic Zinc Finger"/>
    <property type="match status" value="7"/>
</dbReference>
<evidence type="ECO:0000256" key="5">
    <source>
        <dbReference type="ARBA" id="ARBA00022833"/>
    </source>
</evidence>
<evidence type="ECO:0000256" key="4">
    <source>
        <dbReference type="ARBA" id="ARBA00022771"/>
    </source>
</evidence>
<feature type="domain" description="C2H2-type" evidence="11">
    <location>
        <begin position="279"/>
        <end position="306"/>
    </location>
</feature>
<evidence type="ECO:0000256" key="3">
    <source>
        <dbReference type="ARBA" id="ARBA00022737"/>
    </source>
</evidence>
<keyword evidence="7" id="KW-0238">DNA-binding</keyword>
<dbReference type="PANTHER" id="PTHR24384:SF189">
    <property type="entry name" value="C2H2-TYPE DOMAIN-CONTAINING PROTEIN-RELATED"/>
    <property type="match status" value="1"/>
</dbReference>
<dbReference type="GO" id="GO:0000981">
    <property type="term" value="F:DNA-binding transcription factor activity, RNA polymerase II-specific"/>
    <property type="evidence" value="ECO:0007669"/>
    <property type="project" value="TreeGrafter"/>
</dbReference>
<feature type="domain" description="C2H2-type" evidence="11">
    <location>
        <begin position="364"/>
        <end position="391"/>
    </location>
</feature>
<evidence type="ECO:0000313" key="12">
    <source>
        <dbReference type="Proteomes" id="UP000079169"/>
    </source>
</evidence>
<feature type="domain" description="C2H2-type" evidence="11">
    <location>
        <begin position="448"/>
        <end position="474"/>
    </location>
</feature>
<keyword evidence="2" id="KW-0479">Metal-binding</keyword>
<evidence type="ECO:0000256" key="6">
    <source>
        <dbReference type="ARBA" id="ARBA00023015"/>
    </source>
</evidence>
<dbReference type="InterPro" id="IPR050752">
    <property type="entry name" value="C2H2-ZF_domain"/>
</dbReference>
<feature type="domain" description="C2H2-type" evidence="11">
    <location>
        <begin position="391"/>
        <end position="419"/>
    </location>
</feature>
<keyword evidence="8" id="KW-0804">Transcription</keyword>
<keyword evidence="5" id="KW-0862">Zinc</keyword>
<dbReference type="RefSeq" id="XP_026687451.1">
    <property type="nucleotide sequence ID" value="XM_026831650.1"/>
</dbReference>